<dbReference type="InterPro" id="IPR050540">
    <property type="entry name" value="F-actin_Monoox_Mical"/>
</dbReference>
<feature type="compositionally biased region" description="Basic and acidic residues" evidence="2">
    <location>
        <begin position="69"/>
        <end position="82"/>
    </location>
</feature>
<reference evidence="4 5" key="1">
    <citation type="submission" date="2015-09" db="EMBL/GenBank/DDBJ databases">
        <title>Draft genome of the scarab beetle Oryctes borbonicus.</title>
        <authorList>
            <person name="Meyer J.M."/>
            <person name="Markov G.V."/>
            <person name="Baskaran P."/>
            <person name="Herrmann M."/>
            <person name="Sommer R.J."/>
            <person name="Roedelsperger C."/>
        </authorList>
    </citation>
    <scope>NUCLEOTIDE SEQUENCE [LARGE SCALE GENOMIC DNA]</scope>
    <source>
        <strain evidence="4">OB123</strain>
        <tissue evidence="4">Whole animal</tissue>
    </source>
</reference>
<comment type="caution">
    <text evidence="4">The sequence shown here is derived from an EMBL/GenBank/DDBJ whole genome shotgun (WGS) entry which is preliminary data.</text>
</comment>
<evidence type="ECO:0000256" key="1">
    <source>
        <dbReference type="SAM" id="Coils"/>
    </source>
</evidence>
<feature type="coiled-coil region" evidence="1">
    <location>
        <begin position="126"/>
        <end position="153"/>
    </location>
</feature>
<dbReference type="PANTHER" id="PTHR23167">
    <property type="entry name" value="CALPONIN HOMOLOGY DOMAIN-CONTAINING PROTEIN DDB_G0272472-RELATED"/>
    <property type="match status" value="1"/>
</dbReference>
<feature type="domain" description="BMERB" evidence="3">
    <location>
        <begin position="102"/>
        <end position="266"/>
    </location>
</feature>
<accession>A0A0T6B2U1</accession>
<feature type="region of interest" description="Disordered" evidence="2">
    <location>
        <begin position="69"/>
        <end position="106"/>
    </location>
</feature>
<keyword evidence="5" id="KW-1185">Reference proteome</keyword>
<dbReference type="PANTHER" id="PTHR23167:SF46">
    <property type="entry name" value="EPS15 HOMOLOGY DOMAIN CONTAINING PROTEIN-BINDING PROTEIN 1, ISOFORM F"/>
    <property type="match status" value="1"/>
</dbReference>
<proteinExistence type="predicted"/>
<evidence type="ECO:0000313" key="5">
    <source>
        <dbReference type="Proteomes" id="UP000051574"/>
    </source>
</evidence>
<dbReference type="SMART" id="SM01203">
    <property type="entry name" value="DUF3585"/>
    <property type="match status" value="1"/>
</dbReference>
<evidence type="ECO:0000313" key="4">
    <source>
        <dbReference type="EMBL" id="KRT81175.1"/>
    </source>
</evidence>
<feature type="non-terminal residue" evidence="4">
    <location>
        <position position="1"/>
    </location>
</feature>
<dbReference type="OrthoDB" id="5972258at2759"/>
<gene>
    <name evidence="4" type="ORF">AMK59_6043</name>
</gene>
<evidence type="ECO:0000256" key="2">
    <source>
        <dbReference type="SAM" id="MobiDB-lite"/>
    </source>
</evidence>
<protein>
    <recommendedName>
        <fullName evidence="3">BMERB domain-containing protein</fullName>
    </recommendedName>
</protein>
<dbReference type="InterPro" id="IPR022735">
    <property type="entry name" value="bMERB_dom"/>
</dbReference>
<dbReference type="Pfam" id="PF12130">
    <property type="entry name" value="bMERB_dom"/>
    <property type="match status" value="1"/>
</dbReference>
<organism evidence="4 5">
    <name type="scientific">Oryctes borbonicus</name>
    <dbReference type="NCBI Taxonomy" id="1629725"/>
    <lineage>
        <taxon>Eukaryota</taxon>
        <taxon>Metazoa</taxon>
        <taxon>Ecdysozoa</taxon>
        <taxon>Arthropoda</taxon>
        <taxon>Hexapoda</taxon>
        <taxon>Insecta</taxon>
        <taxon>Pterygota</taxon>
        <taxon>Neoptera</taxon>
        <taxon>Endopterygota</taxon>
        <taxon>Coleoptera</taxon>
        <taxon>Polyphaga</taxon>
        <taxon>Scarabaeiformia</taxon>
        <taxon>Scarabaeidae</taxon>
        <taxon>Dynastinae</taxon>
        <taxon>Oryctes</taxon>
    </lineage>
</organism>
<feature type="compositionally biased region" description="Polar residues" evidence="2">
    <location>
        <begin position="86"/>
        <end position="104"/>
    </location>
</feature>
<keyword evidence="1" id="KW-0175">Coiled coil</keyword>
<dbReference type="PROSITE" id="PS51848">
    <property type="entry name" value="BMERB"/>
    <property type="match status" value="1"/>
</dbReference>
<dbReference type="EMBL" id="LJIG01016247">
    <property type="protein sequence ID" value="KRT81175.1"/>
    <property type="molecule type" value="Genomic_DNA"/>
</dbReference>
<name>A0A0T6B2U1_9SCAR</name>
<evidence type="ECO:0000259" key="3">
    <source>
        <dbReference type="PROSITE" id="PS51848"/>
    </source>
</evidence>
<dbReference type="AlphaFoldDB" id="A0A0T6B2U1"/>
<sequence length="281" mass="32804">NLQQHSDEERQAVLLERARRIIAEARKSSMPATEIITGSPKNLSPGFDVNIDEKPINISDSLSLVKEELMHSRQTNKEEETPPKSPSISPSHQKSNDVSDNSSLNRDKVTSYKLPQEYNFVEIDVHNYIEQELEDLEREQRAIDDRAAKLEKELRSVMESPDSNVEEALMAQWFTLVNKKNALLRRQMQLNILEQEGDLERRYKILNHELQLSLSIEDWRKTDEQRAKEKRLLDELVQIVNKRDELVHHLDNQEKAIEEDDLIEQDLTHIDLQPKDKCVIQ</sequence>
<dbReference type="Proteomes" id="UP000051574">
    <property type="component" value="Unassembled WGS sequence"/>
</dbReference>